<name>A0AAI9XCP1_PENTH</name>
<proteinExistence type="predicted"/>
<sequence length="430" mass="47099">MKYYQPHLSVGTYPEHHSLHQTTITMTRILSPRAGIWAAIVLVLGILYKTYLHNIIFLTIGIGREIQSIDDFPWTCTRLQHPLLEGCEDMWLDDQERKLYAACNTVVSRQGWSPGGSKLNISARSRTDHIAVLNIDQPGSDGLYGIHKLKVGGYLGDLDLHGFDVRSIEGRLRFWLINHRPPVDPTTGEFLDARAVGANSTIEIFDLDSASETLEYVKTIASDAIISPNNLAVDKDGLGFVVTNDRNAKIGTFAELGMLIGGGSLTYCHFDTGKCHVAANKGFSFPNGIVQENGLYYVAHSVSGIVTVHKLVGDRLIQVGKISTGYPIDNLSLDADGNLLAAAFPDSIAFVKSMEDPYRVVAPATVLAVKGIATQLRTRNGKLCDVSKLVEDRDAKWLPSSTVVVQDVKSHRLFLGGVLSPFITTCEQHI</sequence>
<feature type="transmembrane region" description="Helical" evidence="1">
    <location>
        <begin position="34"/>
        <end position="52"/>
    </location>
</feature>
<accession>A0AAI9XCP1</accession>
<dbReference type="PANTHER" id="PTHR11799:SF20">
    <property type="entry name" value="SMP-30_GLUCONOLACTONASE_LRE-LIKE REGION DOMAIN-CONTAINING PROTEIN"/>
    <property type="match status" value="1"/>
</dbReference>
<keyword evidence="1" id="KW-1133">Transmembrane helix</keyword>
<dbReference type="EMBL" id="LACB01000025">
    <property type="protein sequence ID" value="KAJ9491774.1"/>
    <property type="molecule type" value="Genomic_DNA"/>
</dbReference>
<evidence type="ECO:0000313" key="2">
    <source>
        <dbReference type="EMBL" id="KAJ9491774.1"/>
    </source>
</evidence>
<gene>
    <name evidence="2" type="ORF">VN97_g1493</name>
</gene>
<dbReference type="Proteomes" id="UP001227192">
    <property type="component" value="Unassembled WGS sequence"/>
</dbReference>
<reference evidence="2" key="1">
    <citation type="submission" date="2015-06" db="EMBL/GenBank/DDBJ databases">
        <authorList>
            <person name="Nguyen H."/>
        </authorList>
    </citation>
    <scope>NUCLEOTIDE SEQUENCE</scope>
    <source>
        <strain evidence="2">DAOM 180753</strain>
    </source>
</reference>
<keyword evidence="1" id="KW-0812">Transmembrane</keyword>
<evidence type="ECO:0000313" key="3">
    <source>
        <dbReference type="Proteomes" id="UP001227192"/>
    </source>
</evidence>
<organism evidence="2 3">
    <name type="scientific">Penicillium thymicola</name>
    <dbReference type="NCBI Taxonomy" id="293382"/>
    <lineage>
        <taxon>Eukaryota</taxon>
        <taxon>Fungi</taxon>
        <taxon>Dikarya</taxon>
        <taxon>Ascomycota</taxon>
        <taxon>Pezizomycotina</taxon>
        <taxon>Eurotiomycetes</taxon>
        <taxon>Eurotiomycetidae</taxon>
        <taxon>Eurotiales</taxon>
        <taxon>Aspergillaceae</taxon>
        <taxon>Penicillium</taxon>
    </lineage>
</organism>
<keyword evidence="1" id="KW-0472">Membrane</keyword>
<dbReference type="AlphaFoldDB" id="A0AAI9XCP1"/>
<reference evidence="2" key="2">
    <citation type="journal article" date="2016" name="Fungal Biol.">
        <title>Ochratoxin A production by Penicillium thymicola.</title>
        <authorList>
            <person name="Nguyen H.D.T."/>
            <person name="McMullin D.R."/>
            <person name="Ponomareva E."/>
            <person name="Riley R."/>
            <person name="Pomraning K.R."/>
            <person name="Baker S.E."/>
            <person name="Seifert K.A."/>
        </authorList>
    </citation>
    <scope>NUCLEOTIDE SEQUENCE</scope>
    <source>
        <strain evidence="2">DAOM 180753</strain>
    </source>
</reference>
<dbReference type="InterPro" id="IPR011042">
    <property type="entry name" value="6-blade_b-propeller_TolB-like"/>
</dbReference>
<protein>
    <submittedName>
        <fullName evidence="2">Uncharacterized protein</fullName>
    </submittedName>
</protein>
<dbReference type="PANTHER" id="PTHR11799">
    <property type="entry name" value="PARAOXONASE"/>
    <property type="match status" value="1"/>
</dbReference>
<dbReference type="InterPro" id="IPR051288">
    <property type="entry name" value="Serum_paraoxonase/arylesterase"/>
</dbReference>
<keyword evidence="3" id="KW-1185">Reference proteome</keyword>
<evidence type="ECO:0000256" key="1">
    <source>
        <dbReference type="SAM" id="Phobius"/>
    </source>
</evidence>
<dbReference type="Gene3D" id="2.120.10.30">
    <property type="entry name" value="TolB, C-terminal domain"/>
    <property type="match status" value="1"/>
</dbReference>
<dbReference type="SUPFAM" id="SSF63829">
    <property type="entry name" value="Calcium-dependent phosphotriesterase"/>
    <property type="match status" value="1"/>
</dbReference>
<comment type="caution">
    <text evidence="2">The sequence shown here is derived from an EMBL/GenBank/DDBJ whole genome shotgun (WGS) entry which is preliminary data.</text>
</comment>